<dbReference type="Proteomes" id="UP000709959">
    <property type="component" value="Unassembled WGS sequence"/>
</dbReference>
<organism evidence="2 3">
    <name type="scientific">Candidatus Geothrix odensensis</name>
    <dbReference type="NCBI Taxonomy" id="2954440"/>
    <lineage>
        <taxon>Bacteria</taxon>
        <taxon>Pseudomonadati</taxon>
        <taxon>Acidobacteriota</taxon>
        <taxon>Holophagae</taxon>
        <taxon>Holophagales</taxon>
        <taxon>Holophagaceae</taxon>
        <taxon>Geothrix</taxon>
    </lineage>
</organism>
<sequence length="47" mass="4794">MPTNPPNLDPENPTPENPEEDQAALEASLSSTSKAKTGGTGTIKVTG</sequence>
<feature type="region of interest" description="Disordered" evidence="1">
    <location>
        <begin position="1"/>
        <end position="47"/>
    </location>
</feature>
<evidence type="ECO:0000313" key="3">
    <source>
        <dbReference type="Proteomes" id="UP000709959"/>
    </source>
</evidence>
<evidence type="ECO:0000313" key="2">
    <source>
        <dbReference type="EMBL" id="MBK8571490.1"/>
    </source>
</evidence>
<dbReference type="AlphaFoldDB" id="A0A936K5U5"/>
<accession>A0A936K5U5</accession>
<gene>
    <name evidence="2" type="ORF">IPN91_02390</name>
</gene>
<feature type="compositionally biased region" description="Low complexity" evidence="1">
    <location>
        <begin position="24"/>
        <end position="37"/>
    </location>
</feature>
<protein>
    <submittedName>
        <fullName evidence="2">Uncharacterized protein</fullName>
    </submittedName>
</protein>
<name>A0A936K5U5_9BACT</name>
<feature type="compositionally biased region" description="Pro residues" evidence="1">
    <location>
        <begin position="1"/>
        <end position="16"/>
    </location>
</feature>
<dbReference type="EMBL" id="JADKCH010000001">
    <property type="protein sequence ID" value="MBK8571490.1"/>
    <property type="molecule type" value="Genomic_DNA"/>
</dbReference>
<reference evidence="2 3" key="1">
    <citation type="submission" date="2020-10" db="EMBL/GenBank/DDBJ databases">
        <title>Connecting structure to function with the recovery of over 1000 high-quality activated sludge metagenome-assembled genomes encoding full-length rRNA genes using long-read sequencing.</title>
        <authorList>
            <person name="Singleton C.M."/>
            <person name="Petriglieri F."/>
            <person name="Kristensen J.M."/>
            <person name="Kirkegaard R.H."/>
            <person name="Michaelsen T.Y."/>
            <person name="Andersen M.H."/>
            <person name="Karst S.M."/>
            <person name="Dueholm M.S."/>
            <person name="Nielsen P.H."/>
            <person name="Albertsen M."/>
        </authorList>
    </citation>
    <scope>NUCLEOTIDE SEQUENCE [LARGE SCALE GENOMIC DNA]</scope>
    <source>
        <strain evidence="2">OdNE_18-Q3-R46-58_MAXAC.008</strain>
    </source>
</reference>
<evidence type="ECO:0000256" key="1">
    <source>
        <dbReference type="SAM" id="MobiDB-lite"/>
    </source>
</evidence>
<comment type="caution">
    <text evidence="2">The sequence shown here is derived from an EMBL/GenBank/DDBJ whole genome shotgun (WGS) entry which is preliminary data.</text>
</comment>
<proteinExistence type="predicted"/>